<dbReference type="Pfam" id="PF12833">
    <property type="entry name" value="HTH_18"/>
    <property type="match status" value="1"/>
</dbReference>
<dbReference type="InterPro" id="IPR009057">
    <property type="entry name" value="Homeodomain-like_sf"/>
</dbReference>
<evidence type="ECO:0000256" key="3">
    <source>
        <dbReference type="ARBA" id="ARBA00023163"/>
    </source>
</evidence>
<keyword evidence="1" id="KW-0805">Transcription regulation</keyword>
<dbReference type="PANTHER" id="PTHR47894:SF4">
    <property type="entry name" value="HTH-TYPE TRANSCRIPTIONAL REGULATOR GADX"/>
    <property type="match status" value="1"/>
</dbReference>
<protein>
    <submittedName>
        <fullName evidence="5">Helix-turn-helix transcriptional regulator</fullName>
    </submittedName>
</protein>
<dbReference type="PROSITE" id="PS00041">
    <property type="entry name" value="HTH_ARAC_FAMILY_1"/>
    <property type="match status" value="1"/>
</dbReference>
<dbReference type="AlphaFoldDB" id="A0AA41BXF9"/>
<gene>
    <name evidence="5" type="ORF">ITX54_15890</name>
</gene>
<dbReference type="PANTHER" id="PTHR47894">
    <property type="entry name" value="HTH-TYPE TRANSCRIPTIONAL REGULATOR GADX"/>
    <property type="match status" value="1"/>
</dbReference>
<dbReference type="EMBL" id="JADMKS010000006">
    <property type="protein sequence ID" value="MBF6638146.1"/>
    <property type="molecule type" value="Genomic_DNA"/>
</dbReference>
<reference evidence="5" key="2">
    <citation type="submission" date="2022-09" db="EMBL/GenBank/DDBJ databases">
        <title>Rouxiella aceris sp. nov., isolated from tree sap and emended description of the genus Rhouxiella.</title>
        <authorList>
            <person name="Kim I.S."/>
        </authorList>
    </citation>
    <scope>NUCLEOTIDE SEQUENCE</scope>
    <source>
        <strain evidence="5">SAP-2</strain>
    </source>
</reference>
<dbReference type="Proteomes" id="UP000705283">
    <property type="component" value="Unassembled WGS sequence"/>
</dbReference>
<evidence type="ECO:0000259" key="4">
    <source>
        <dbReference type="PROSITE" id="PS01124"/>
    </source>
</evidence>
<evidence type="ECO:0000256" key="2">
    <source>
        <dbReference type="ARBA" id="ARBA00023125"/>
    </source>
</evidence>
<reference evidence="5" key="1">
    <citation type="submission" date="2020-11" db="EMBL/GenBank/DDBJ databases">
        <authorList>
            <person name="Lee S.D."/>
        </authorList>
    </citation>
    <scope>NUCLEOTIDE SEQUENCE</scope>
    <source>
        <strain evidence="5">SAP-2</strain>
    </source>
</reference>
<feature type="domain" description="HTH araC/xylS-type" evidence="4">
    <location>
        <begin position="185"/>
        <end position="280"/>
    </location>
</feature>
<dbReference type="Gene3D" id="1.10.10.60">
    <property type="entry name" value="Homeodomain-like"/>
    <property type="match status" value="1"/>
</dbReference>
<evidence type="ECO:0000313" key="5">
    <source>
        <dbReference type="EMBL" id="MBF6638146.1"/>
    </source>
</evidence>
<keyword evidence="2" id="KW-0238">DNA-binding</keyword>
<dbReference type="PROSITE" id="PS01124">
    <property type="entry name" value="HTH_ARAC_FAMILY_2"/>
    <property type="match status" value="1"/>
</dbReference>
<dbReference type="SUPFAM" id="SSF46689">
    <property type="entry name" value="Homeodomain-like"/>
    <property type="match status" value="1"/>
</dbReference>
<sequence length="280" mass="31537">MTTTPDNSSGGISPLPSGAPIMLRGLCGFAQPYLRRTQYIPNFFFQDATLLLIVSGTLGLSNATDELIVDNDDSLLLVKPGTWANLHKTPTGPQQCFRSYYLTFSSELLECFQRGRPHAEPKNLNTVQRTPLDTDLKTTLEWVCNSVLSADISEDRLRFRLLDLLAALAERGLAFNQYQAPSTASRVRLMLSESPAHPWTAREVGRALAMSEATLRRRLSEEQVRFDELLIEVRMHHGLMLLQSTHWSIIQVAEACGYLSRARFTERFTKRFGYLPSSVK</sequence>
<dbReference type="GO" id="GO:0003700">
    <property type="term" value="F:DNA-binding transcription factor activity"/>
    <property type="evidence" value="ECO:0007669"/>
    <property type="project" value="InterPro"/>
</dbReference>
<evidence type="ECO:0000313" key="6">
    <source>
        <dbReference type="Proteomes" id="UP000705283"/>
    </source>
</evidence>
<dbReference type="GO" id="GO:0000976">
    <property type="term" value="F:transcription cis-regulatory region binding"/>
    <property type="evidence" value="ECO:0007669"/>
    <property type="project" value="TreeGrafter"/>
</dbReference>
<organism evidence="5 6">
    <name type="scientific">Rouxiella silvae</name>
    <dbReference type="NCBI Taxonomy" id="1646373"/>
    <lineage>
        <taxon>Bacteria</taxon>
        <taxon>Pseudomonadati</taxon>
        <taxon>Pseudomonadota</taxon>
        <taxon>Gammaproteobacteria</taxon>
        <taxon>Enterobacterales</taxon>
        <taxon>Yersiniaceae</taxon>
        <taxon>Rouxiella</taxon>
    </lineage>
</organism>
<keyword evidence="3" id="KW-0804">Transcription</keyword>
<proteinExistence type="predicted"/>
<accession>A0AA41BXF9</accession>
<comment type="caution">
    <text evidence="5">The sequence shown here is derived from an EMBL/GenBank/DDBJ whole genome shotgun (WGS) entry which is preliminary data.</text>
</comment>
<name>A0AA41BXF9_9GAMM</name>
<evidence type="ECO:0000256" key="1">
    <source>
        <dbReference type="ARBA" id="ARBA00023015"/>
    </source>
</evidence>
<dbReference type="InterPro" id="IPR018060">
    <property type="entry name" value="HTH_AraC"/>
</dbReference>
<dbReference type="GO" id="GO:0005829">
    <property type="term" value="C:cytosol"/>
    <property type="evidence" value="ECO:0007669"/>
    <property type="project" value="TreeGrafter"/>
</dbReference>
<dbReference type="InterPro" id="IPR018062">
    <property type="entry name" value="HTH_AraC-typ_CS"/>
</dbReference>
<dbReference type="SMART" id="SM00342">
    <property type="entry name" value="HTH_ARAC"/>
    <property type="match status" value="1"/>
</dbReference>